<dbReference type="EMBL" id="DVLT01000008">
    <property type="protein sequence ID" value="HIU01901.1"/>
    <property type="molecule type" value="Genomic_DNA"/>
</dbReference>
<dbReference type="InterPro" id="IPR011059">
    <property type="entry name" value="Metal-dep_hydrolase_composite"/>
</dbReference>
<feature type="active site" description="Proton donor/acceptor" evidence="6">
    <location>
        <position position="274"/>
    </location>
</feature>
<dbReference type="PANTHER" id="PTHR11113:SF14">
    <property type="entry name" value="N-ACETYLGLUCOSAMINE-6-PHOSPHATE DEACETYLASE"/>
    <property type="match status" value="1"/>
</dbReference>
<evidence type="ECO:0000256" key="2">
    <source>
        <dbReference type="ARBA" id="ARBA00022723"/>
    </source>
</evidence>
<feature type="domain" description="Amidohydrolase-related" evidence="8">
    <location>
        <begin position="52"/>
        <end position="380"/>
    </location>
</feature>
<feature type="binding site" evidence="7">
    <location>
        <position position="130"/>
    </location>
    <ligand>
        <name>Zn(2+)</name>
        <dbReference type="ChEBI" id="CHEBI:29105"/>
    </ligand>
</feature>
<accession>A0A9D1HEM3</accession>
<dbReference type="GO" id="GO:0008448">
    <property type="term" value="F:N-acetylglucosamine-6-phosphate deacetylase activity"/>
    <property type="evidence" value="ECO:0007669"/>
    <property type="project" value="UniProtKB-EC"/>
</dbReference>
<dbReference type="Pfam" id="PF01979">
    <property type="entry name" value="Amidohydro_1"/>
    <property type="match status" value="1"/>
</dbReference>
<evidence type="ECO:0000259" key="8">
    <source>
        <dbReference type="Pfam" id="PF01979"/>
    </source>
</evidence>
<keyword evidence="3 5" id="KW-0378">Hydrolase</keyword>
<reference evidence="9" key="2">
    <citation type="journal article" date="2021" name="PeerJ">
        <title>Extensive microbial diversity within the chicken gut microbiome revealed by metagenomics and culture.</title>
        <authorList>
            <person name="Gilroy R."/>
            <person name="Ravi A."/>
            <person name="Getino M."/>
            <person name="Pursley I."/>
            <person name="Horton D.L."/>
            <person name="Alikhan N.F."/>
            <person name="Baker D."/>
            <person name="Gharbi K."/>
            <person name="Hall N."/>
            <person name="Watson M."/>
            <person name="Adriaenssens E.M."/>
            <person name="Foster-Nyarko E."/>
            <person name="Jarju S."/>
            <person name="Secka A."/>
            <person name="Antonio M."/>
            <person name="Oren A."/>
            <person name="Chaudhuri R.R."/>
            <person name="La Ragione R."/>
            <person name="Hildebrand F."/>
            <person name="Pallen M.J."/>
        </authorList>
    </citation>
    <scope>NUCLEOTIDE SEQUENCE</scope>
    <source>
        <strain evidence="9">CHK187-14744</strain>
    </source>
</reference>
<dbReference type="GO" id="GO:0046872">
    <property type="term" value="F:metal ion binding"/>
    <property type="evidence" value="ECO:0007669"/>
    <property type="project" value="UniProtKB-KW"/>
</dbReference>
<comment type="caution">
    <text evidence="9">The sequence shown here is derived from an EMBL/GenBank/DDBJ whole genome shotgun (WGS) entry which is preliminary data.</text>
</comment>
<dbReference type="InterPro" id="IPR006680">
    <property type="entry name" value="Amidohydro-rel"/>
</dbReference>
<dbReference type="NCBIfam" id="TIGR00221">
    <property type="entry name" value="nagA"/>
    <property type="match status" value="1"/>
</dbReference>
<name>A0A9D1HEM3_9FIRM</name>
<evidence type="ECO:0000313" key="10">
    <source>
        <dbReference type="Proteomes" id="UP000824164"/>
    </source>
</evidence>
<feature type="binding site" evidence="7">
    <location>
        <position position="217"/>
    </location>
    <ligand>
        <name>Zn(2+)</name>
        <dbReference type="ChEBI" id="CHEBI:29105"/>
    </ligand>
</feature>
<sequence>MEKYYIKGGSVYMDGRFCDRTIAMEDGHIFVLPKDFEPGGDAQVYNASGCHVVPGFIDVHTHGAVGVDVNAASAEDLEKICQFMAGNGTTSWLCSVLTDTREQTLACIDAFNEHEKMDQQGAHLLGIHLEGPFLASEFKGAMPEYLLQKANMPLLAEYQERAKGNIRYITVSPEVEGIVEAIPDIRKMGIKVAIGHSGADYETSMKAIENGAVCCTHTFNAMKLLHQHFPAIMGAALESDIYCEAICDGRHLHPGVVRLLLKTKGLDKVVAITDSIMAAGLPDGQYKLGVNDVVVVDGDAKLADTGVRAGSTLTQNTALLNLLRFTGRDLNQILPLLTENPAKMLGIYDKKGSIADGKDADIVILDQENEIKDVFVSGKLIRR</sequence>
<dbReference type="InterPro" id="IPR032466">
    <property type="entry name" value="Metal_Hydrolase"/>
</dbReference>
<protein>
    <submittedName>
        <fullName evidence="9">N-acetylglucosamine-6-phosphate deacetylase</fullName>
        <ecNumber evidence="9">3.5.1.25</ecNumber>
    </submittedName>
</protein>
<organism evidence="9 10">
    <name type="scientific">Candidatus Onthocola gallistercoris</name>
    <dbReference type="NCBI Taxonomy" id="2840876"/>
    <lineage>
        <taxon>Bacteria</taxon>
        <taxon>Bacillati</taxon>
        <taxon>Bacillota</taxon>
        <taxon>Bacilli</taxon>
        <taxon>Candidatus Onthocola</taxon>
    </lineage>
</organism>
<dbReference type="PIRSF" id="PIRSF038994">
    <property type="entry name" value="NagA"/>
    <property type="match status" value="1"/>
</dbReference>
<dbReference type="Gene3D" id="2.30.40.10">
    <property type="entry name" value="Urease, subunit C, domain 1"/>
    <property type="match status" value="1"/>
</dbReference>
<feature type="binding site" evidence="7">
    <location>
        <position position="196"/>
    </location>
    <ligand>
        <name>Zn(2+)</name>
        <dbReference type="ChEBI" id="CHEBI:29105"/>
    </ligand>
</feature>
<gene>
    <name evidence="9" type="primary">nagA</name>
    <name evidence="9" type="ORF">IAB63_01455</name>
</gene>
<reference evidence="9" key="1">
    <citation type="submission" date="2020-10" db="EMBL/GenBank/DDBJ databases">
        <authorList>
            <person name="Gilroy R."/>
        </authorList>
    </citation>
    <scope>NUCLEOTIDE SEQUENCE</scope>
    <source>
        <strain evidence="9">CHK187-14744</strain>
    </source>
</reference>
<evidence type="ECO:0000256" key="7">
    <source>
        <dbReference type="PIRSR" id="PIRSR038994-3"/>
    </source>
</evidence>
<dbReference type="AlphaFoldDB" id="A0A9D1HEM3"/>
<keyword evidence="2 7" id="KW-0479">Metal-binding</keyword>
<dbReference type="InterPro" id="IPR003764">
    <property type="entry name" value="GlcNAc_6-P_deAcase"/>
</dbReference>
<comment type="cofactor">
    <cofactor evidence="7">
        <name>a divalent metal cation</name>
        <dbReference type="ChEBI" id="CHEBI:60240"/>
    </cofactor>
    <text evidence="7">Binds 1 divalent metal cation per subunit.</text>
</comment>
<proteinExistence type="inferred from homology"/>
<evidence type="ECO:0000256" key="5">
    <source>
        <dbReference type="PIRNR" id="PIRNR038994"/>
    </source>
</evidence>
<keyword evidence="4 5" id="KW-0119">Carbohydrate metabolism</keyword>
<dbReference type="PANTHER" id="PTHR11113">
    <property type="entry name" value="N-ACETYLGLUCOSAMINE-6-PHOSPHATE DEACETYLASE"/>
    <property type="match status" value="1"/>
</dbReference>
<evidence type="ECO:0000256" key="1">
    <source>
        <dbReference type="ARBA" id="ARBA00010716"/>
    </source>
</evidence>
<dbReference type="Gene3D" id="3.20.20.140">
    <property type="entry name" value="Metal-dependent hydrolases"/>
    <property type="match status" value="1"/>
</dbReference>
<comment type="similarity">
    <text evidence="1 5">Belongs to the metallo-dependent hydrolases superfamily. NagA family.</text>
</comment>
<evidence type="ECO:0000256" key="6">
    <source>
        <dbReference type="PIRSR" id="PIRSR038994-1"/>
    </source>
</evidence>
<dbReference type="CDD" id="cd00854">
    <property type="entry name" value="NagA"/>
    <property type="match status" value="1"/>
</dbReference>
<dbReference type="SUPFAM" id="SSF51338">
    <property type="entry name" value="Composite domain of metallo-dependent hydrolases"/>
    <property type="match status" value="1"/>
</dbReference>
<evidence type="ECO:0000313" key="9">
    <source>
        <dbReference type="EMBL" id="HIU01901.1"/>
    </source>
</evidence>
<dbReference type="Proteomes" id="UP000824164">
    <property type="component" value="Unassembled WGS sequence"/>
</dbReference>
<dbReference type="EC" id="3.5.1.25" evidence="9"/>
<dbReference type="GO" id="GO:0006046">
    <property type="term" value="P:N-acetylglucosamine catabolic process"/>
    <property type="evidence" value="ECO:0007669"/>
    <property type="project" value="TreeGrafter"/>
</dbReference>
<evidence type="ECO:0000256" key="3">
    <source>
        <dbReference type="ARBA" id="ARBA00022801"/>
    </source>
</evidence>
<evidence type="ECO:0000256" key="4">
    <source>
        <dbReference type="ARBA" id="ARBA00023277"/>
    </source>
</evidence>
<dbReference type="SUPFAM" id="SSF51556">
    <property type="entry name" value="Metallo-dependent hydrolases"/>
    <property type="match status" value="1"/>
</dbReference>